<dbReference type="FunFam" id="1.10.10.10:FF:000001">
    <property type="entry name" value="LysR family transcriptional regulator"/>
    <property type="match status" value="1"/>
</dbReference>
<dbReference type="GO" id="GO:0003700">
    <property type="term" value="F:DNA-binding transcription factor activity"/>
    <property type="evidence" value="ECO:0007669"/>
    <property type="project" value="InterPro"/>
</dbReference>
<keyword evidence="7" id="KW-1185">Reference proteome</keyword>
<accession>A3K824</accession>
<name>A3K824_SAGS3</name>
<evidence type="ECO:0000313" key="6">
    <source>
        <dbReference type="EMBL" id="EBA06796.1"/>
    </source>
</evidence>
<dbReference type="Gene3D" id="1.10.10.10">
    <property type="entry name" value="Winged helix-like DNA-binding domain superfamily/Winged helix DNA-binding domain"/>
    <property type="match status" value="1"/>
</dbReference>
<dbReference type="InterPro" id="IPR050950">
    <property type="entry name" value="HTH-type_LysR_regulators"/>
</dbReference>
<proteinExistence type="inferred from homology"/>
<reference evidence="6 7" key="1">
    <citation type="submission" date="2006-06" db="EMBL/GenBank/DDBJ databases">
        <authorList>
            <person name="Moran M.A."/>
            <person name="Ferriera S."/>
            <person name="Johnson J."/>
            <person name="Kravitz S."/>
            <person name="Beeson K."/>
            <person name="Sutton G."/>
            <person name="Rogers Y.-H."/>
            <person name="Friedman R."/>
            <person name="Frazier M."/>
            <person name="Venter J.C."/>
        </authorList>
    </citation>
    <scope>NUCLEOTIDE SEQUENCE [LARGE SCALE GENOMIC DNA]</scope>
    <source>
        <strain evidence="6 7">E-37</strain>
    </source>
</reference>
<dbReference type="GO" id="GO:0003677">
    <property type="term" value="F:DNA binding"/>
    <property type="evidence" value="ECO:0007669"/>
    <property type="project" value="UniProtKB-KW"/>
</dbReference>
<dbReference type="OrthoDB" id="5297263at2"/>
<evidence type="ECO:0000256" key="4">
    <source>
        <dbReference type="ARBA" id="ARBA00023163"/>
    </source>
</evidence>
<comment type="caution">
    <text evidence="6">The sequence shown here is derived from an EMBL/GenBank/DDBJ whole genome shotgun (WGS) entry which is preliminary data.</text>
</comment>
<dbReference type="PRINTS" id="PR00039">
    <property type="entry name" value="HTHLYSR"/>
</dbReference>
<dbReference type="InterPro" id="IPR000847">
    <property type="entry name" value="LysR_HTH_N"/>
</dbReference>
<dbReference type="EMBL" id="AAYA01000013">
    <property type="protein sequence ID" value="EBA06796.1"/>
    <property type="molecule type" value="Genomic_DNA"/>
</dbReference>
<comment type="similarity">
    <text evidence="1">Belongs to the LysR transcriptional regulatory family.</text>
</comment>
<dbReference type="Gene3D" id="3.40.190.290">
    <property type="match status" value="1"/>
</dbReference>
<dbReference type="eggNOG" id="COG0583">
    <property type="taxonomic scope" value="Bacteria"/>
</dbReference>
<dbReference type="PROSITE" id="PS50931">
    <property type="entry name" value="HTH_LYSR"/>
    <property type="match status" value="1"/>
</dbReference>
<gene>
    <name evidence="6" type="ORF">SSE37_02875</name>
</gene>
<evidence type="ECO:0000313" key="7">
    <source>
        <dbReference type="Proteomes" id="UP000005713"/>
    </source>
</evidence>
<dbReference type="SUPFAM" id="SSF46785">
    <property type="entry name" value="Winged helix' DNA-binding domain"/>
    <property type="match status" value="1"/>
</dbReference>
<dbReference type="PANTHER" id="PTHR30419">
    <property type="entry name" value="HTH-TYPE TRANSCRIPTIONAL REGULATOR YBHD"/>
    <property type="match status" value="1"/>
</dbReference>
<dbReference type="RefSeq" id="WP_005862034.1">
    <property type="nucleotide sequence ID" value="NZ_AAYA01000013.1"/>
</dbReference>
<dbReference type="Proteomes" id="UP000005713">
    <property type="component" value="Unassembled WGS sequence"/>
</dbReference>
<evidence type="ECO:0000259" key="5">
    <source>
        <dbReference type="PROSITE" id="PS50931"/>
    </source>
</evidence>
<dbReference type="Pfam" id="PF03466">
    <property type="entry name" value="LysR_substrate"/>
    <property type="match status" value="1"/>
</dbReference>
<dbReference type="InterPro" id="IPR036388">
    <property type="entry name" value="WH-like_DNA-bd_sf"/>
</dbReference>
<evidence type="ECO:0000256" key="3">
    <source>
        <dbReference type="ARBA" id="ARBA00023125"/>
    </source>
</evidence>
<dbReference type="SUPFAM" id="SSF53850">
    <property type="entry name" value="Periplasmic binding protein-like II"/>
    <property type="match status" value="1"/>
</dbReference>
<keyword evidence="4" id="KW-0804">Transcription</keyword>
<dbReference type="PANTHER" id="PTHR30419:SF8">
    <property type="entry name" value="NITROGEN ASSIMILATION TRANSCRIPTIONAL ACTIVATOR-RELATED"/>
    <property type="match status" value="1"/>
</dbReference>
<organism evidence="6 7">
    <name type="scientific">Sagittula stellata (strain ATCC 700073 / DSM 11524 / E-37)</name>
    <dbReference type="NCBI Taxonomy" id="388399"/>
    <lineage>
        <taxon>Bacteria</taxon>
        <taxon>Pseudomonadati</taxon>
        <taxon>Pseudomonadota</taxon>
        <taxon>Alphaproteobacteria</taxon>
        <taxon>Rhodobacterales</taxon>
        <taxon>Roseobacteraceae</taxon>
        <taxon>Sagittula</taxon>
    </lineage>
</organism>
<dbReference type="AlphaFoldDB" id="A3K824"/>
<dbReference type="Pfam" id="PF00126">
    <property type="entry name" value="HTH_1"/>
    <property type="match status" value="1"/>
</dbReference>
<protein>
    <submittedName>
        <fullName evidence="6">Transcriptional regulator, LysR family protein</fullName>
    </submittedName>
</protein>
<dbReference type="GO" id="GO:0005829">
    <property type="term" value="C:cytosol"/>
    <property type="evidence" value="ECO:0007669"/>
    <property type="project" value="TreeGrafter"/>
</dbReference>
<sequence length="307" mass="34186">MDIRQLRYLVFTARYSSFRIAADKLNATQPAVSKGIRVLEQSVGVRLLDRGPWGVKPTEYGERLIQYGEVLLALTEEARTEIDAMLGAKRGRLRVGSLATTVRGVVPTAARRFLKKSPEVDLTFYEELSPALQAQLLKGSIDVAVMSRPHDFPDDELEYRALLNSPMQIVADITHPLLQRERLSLGDLTRYQWILPARPDPDRLTLDSLFSKAQLPLPKAVCETTSSRFQVSMLAGSPWLSYLTTSSAYTSDDNAQLAPLPLPTPAWTRSVGVAYRKQRVSRPIVDGFLRELEIAAAEFSASLDDPS</sequence>
<dbReference type="InterPro" id="IPR036390">
    <property type="entry name" value="WH_DNA-bd_sf"/>
</dbReference>
<dbReference type="InterPro" id="IPR005119">
    <property type="entry name" value="LysR_subst-bd"/>
</dbReference>
<keyword evidence="3" id="KW-0238">DNA-binding</keyword>
<evidence type="ECO:0000256" key="2">
    <source>
        <dbReference type="ARBA" id="ARBA00023015"/>
    </source>
</evidence>
<feature type="domain" description="HTH lysR-type" evidence="5">
    <location>
        <begin position="1"/>
        <end position="58"/>
    </location>
</feature>
<keyword evidence="2" id="KW-0805">Transcription regulation</keyword>
<evidence type="ECO:0000256" key="1">
    <source>
        <dbReference type="ARBA" id="ARBA00009437"/>
    </source>
</evidence>